<reference evidence="2 3" key="1">
    <citation type="journal article" date="2018" name="Sci. Rep.">
        <title>Characterisation of pathogen-specific regions and novel effector candidates in Fusarium oxysporum f. sp. cepae.</title>
        <authorList>
            <person name="Armitage A.D."/>
            <person name="Taylor A."/>
            <person name="Sobczyk M.K."/>
            <person name="Baxter L."/>
            <person name="Greenfield B.P."/>
            <person name="Bates H.J."/>
            <person name="Wilson F."/>
            <person name="Jackson A.C."/>
            <person name="Ott S."/>
            <person name="Harrison R.J."/>
            <person name="Clarkson J.P."/>
        </authorList>
    </citation>
    <scope>NUCLEOTIDE SEQUENCE [LARGE SCALE GENOMIC DNA]</scope>
    <source>
        <strain evidence="2 3">Fp_A8</strain>
    </source>
</reference>
<dbReference type="Proteomes" id="UP000283569">
    <property type="component" value="Unassembled WGS sequence"/>
</dbReference>
<evidence type="ECO:0000313" key="2">
    <source>
        <dbReference type="EMBL" id="RKL35809.1"/>
    </source>
</evidence>
<evidence type="ECO:0000313" key="3">
    <source>
        <dbReference type="Proteomes" id="UP000283569"/>
    </source>
</evidence>
<dbReference type="AlphaFoldDB" id="A0A420T2K0"/>
<name>A0A420T2K0_GIBIN</name>
<gene>
    <name evidence="2" type="ORF">BFJ72_g8509</name>
</gene>
<sequence length="281" mass="32046">MEVDARPRIISMDFSTAGRDDCYFRILAGHTVKYVTIQAGALDAESLMDMPLNFQNILPPLQLQENDWNTAYVFRDKDNKLDFTKTMKSLPSIQNWHYRTMSFLELERKQQLTLLAQECFWKGDQRASRNSTLEPNRSTMVAKMARFPWEIAYVAAETRIYEILESSGIAPQFLGHINEGSRTIGFLLEKFQGRHAGKDDLDACQNVLSQLHDLGILHGDVNRYNFIIGNDGKAVLIDFEKAREDASTEEKEAEMKSLPQQLAEESGRGGGFIFHADEEIE</sequence>
<proteinExistence type="predicted"/>
<dbReference type="PANTHER" id="PTHR37171:SF1">
    <property type="entry name" value="SERINE_THREONINE-PROTEIN KINASE YRZF-RELATED"/>
    <property type="match status" value="1"/>
</dbReference>
<feature type="region of interest" description="Disordered" evidence="1">
    <location>
        <begin position="247"/>
        <end position="268"/>
    </location>
</feature>
<comment type="caution">
    <text evidence="2">The sequence shown here is derived from an EMBL/GenBank/DDBJ whole genome shotgun (WGS) entry which is preliminary data.</text>
</comment>
<dbReference type="SUPFAM" id="SSF56112">
    <property type="entry name" value="Protein kinase-like (PK-like)"/>
    <property type="match status" value="1"/>
</dbReference>
<protein>
    <recommendedName>
        <fullName evidence="4">Alpha-galactosidase A</fullName>
    </recommendedName>
</protein>
<evidence type="ECO:0008006" key="4">
    <source>
        <dbReference type="Google" id="ProtNLM"/>
    </source>
</evidence>
<dbReference type="EMBL" id="MRDB01000030">
    <property type="protein sequence ID" value="RKL35809.1"/>
    <property type="molecule type" value="Genomic_DNA"/>
</dbReference>
<dbReference type="PANTHER" id="PTHR37171">
    <property type="entry name" value="SERINE/THREONINE-PROTEIN KINASE YRZF-RELATED"/>
    <property type="match status" value="1"/>
</dbReference>
<dbReference type="InterPro" id="IPR011009">
    <property type="entry name" value="Kinase-like_dom_sf"/>
</dbReference>
<dbReference type="InterPro" id="IPR052396">
    <property type="entry name" value="Meiotic_Drive_Suppr_Kinase"/>
</dbReference>
<organism evidence="2 3">
    <name type="scientific">Gibberella intermedia</name>
    <name type="common">Bulb rot disease fungus</name>
    <name type="synonym">Fusarium proliferatum</name>
    <dbReference type="NCBI Taxonomy" id="948311"/>
    <lineage>
        <taxon>Eukaryota</taxon>
        <taxon>Fungi</taxon>
        <taxon>Dikarya</taxon>
        <taxon>Ascomycota</taxon>
        <taxon>Pezizomycotina</taxon>
        <taxon>Sordariomycetes</taxon>
        <taxon>Hypocreomycetidae</taxon>
        <taxon>Hypocreales</taxon>
        <taxon>Nectriaceae</taxon>
        <taxon>Fusarium</taxon>
        <taxon>Fusarium fujikuroi species complex</taxon>
    </lineage>
</organism>
<dbReference type="Gene3D" id="1.10.510.10">
    <property type="entry name" value="Transferase(Phosphotransferase) domain 1"/>
    <property type="match status" value="1"/>
</dbReference>
<dbReference type="Pfam" id="PF06293">
    <property type="entry name" value="Kdo"/>
    <property type="match status" value="1"/>
</dbReference>
<evidence type="ECO:0000256" key="1">
    <source>
        <dbReference type="SAM" id="MobiDB-lite"/>
    </source>
</evidence>
<accession>A0A420T2K0</accession>